<evidence type="ECO:0000313" key="4">
    <source>
        <dbReference type="Proteomes" id="UP000594380"/>
    </source>
</evidence>
<evidence type="ECO:0000256" key="1">
    <source>
        <dbReference type="ARBA" id="ARBA00022723"/>
    </source>
</evidence>
<evidence type="ECO:0000259" key="2">
    <source>
        <dbReference type="PROSITE" id="PS51819"/>
    </source>
</evidence>
<feature type="domain" description="VOC" evidence="2">
    <location>
        <begin position="30"/>
        <end position="158"/>
    </location>
</feature>
<dbReference type="PROSITE" id="PS51819">
    <property type="entry name" value="VOC"/>
    <property type="match status" value="1"/>
</dbReference>
<dbReference type="AlphaFoldDB" id="A0A7Y6N4Y9"/>
<dbReference type="EMBL" id="JAALDK010000003">
    <property type="protein sequence ID" value="NUY05911.1"/>
    <property type="molecule type" value="Genomic_DNA"/>
</dbReference>
<dbReference type="InterPro" id="IPR004360">
    <property type="entry name" value="Glyas_Fos-R_dOase_dom"/>
</dbReference>
<dbReference type="GO" id="GO:0046872">
    <property type="term" value="F:metal ion binding"/>
    <property type="evidence" value="ECO:0007669"/>
    <property type="project" value="UniProtKB-KW"/>
</dbReference>
<dbReference type="PANTHER" id="PTHR43048">
    <property type="entry name" value="METHYLMALONYL-COA EPIMERASE"/>
    <property type="match status" value="1"/>
</dbReference>
<dbReference type="PANTHER" id="PTHR43048:SF3">
    <property type="entry name" value="METHYLMALONYL-COA EPIMERASE, MITOCHONDRIAL"/>
    <property type="match status" value="1"/>
</dbReference>
<dbReference type="GeneID" id="301106833"/>
<evidence type="ECO:0000313" key="3">
    <source>
        <dbReference type="EMBL" id="NUY05911.1"/>
    </source>
</evidence>
<dbReference type="GO" id="GO:0004493">
    <property type="term" value="F:methylmalonyl-CoA epimerase activity"/>
    <property type="evidence" value="ECO:0007669"/>
    <property type="project" value="TreeGrafter"/>
</dbReference>
<organism evidence="3 4">
    <name type="scientific">Paraburkholderia youngii</name>
    <dbReference type="NCBI Taxonomy" id="2782701"/>
    <lineage>
        <taxon>Bacteria</taxon>
        <taxon>Pseudomonadati</taxon>
        <taxon>Pseudomonadota</taxon>
        <taxon>Betaproteobacteria</taxon>
        <taxon>Burkholderiales</taxon>
        <taxon>Burkholderiaceae</taxon>
        <taxon>Paraburkholderia</taxon>
    </lineage>
</organism>
<dbReference type="Proteomes" id="UP000594380">
    <property type="component" value="Unassembled WGS sequence"/>
</dbReference>
<proteinExistence type="predicted"/>
<dbReference type="Pfam" id="PF00903">
    <property type="entry name" value="Glyoxalase"/>
    <property type="match status" value="1"/>
</dbReference>
<dbReference type="InterPro" id="IPR037523">
    <property type="entry name" value="VOC_core"/>
</dbReference>
<dbReference type="Gene3D" id="3.10.180.10">
    <property type="entry name" value="2,3-Dihydroxybiphenyl 1,2-Dioxygenase, domain 1"/>
    <property type="match status" value="1"/>
</dbReference>
<accession>A0A7Y6N4Y9</accession>
<name>A0A7Y6N4Y9_9BURK</name>
<dbReference type="InterPro" id="IPR029068">
    <property type="entry name" value="Glyas_Bleomycin-R_OHBP_Dase"/>
</dbReference>
<comment type="caution">
    <text evidence="3">The sequence shown here is derived from an EMBL/GenBank/DDBJ whole genome shotgun (WGS) entry which is preliminary data.</text>
</comment>
<keyword evidence="1" id="KW-0479">Metal-binding</keyword>
<dbReference type="SUPFAM" id="SSF54593">
    <property type="entry name" value="Glyoxalase/Bleomycin resistance protein/Dihydroxybiphenyl dioxygenase"/>
    <property type="match status" value="1"/>
</dbReference>
<reference evidence="3 4" key="1">
    <citation type="submission" date="2020-02" db="EMBL/GenBank/DDBJ databases">
        <title>Paraburkholderia simonii sp. nov. and Paraburkholderia youngii sp. nov. Brazilian and Mexican Mimosa-associated rhizobia.</title>
        <authorList>
            <person name="Mavima L."/>
            <person name="Beukes C.W."/>
            <person name="Chan W.Y."/>
            <person name="Palmer M."/>
            <person name="De Meyer S.E."/>
            <person name="James E.K."/>
            <person name="Venter S.N."/>
            <person name="Steenkamp E.T."/>
        </authorList>
    </citation>
    <scope>NUCLEOTIDE SEQUENCE [LARGE SCALE GENOMIC DNA]</scope>
    <source>
        <strain evidence="3 4">JPY169</strain>
    </source>
</reference>
<sequence>MQEAVDSKIGLDATSGDNRKAESSFLKFRGIDHIAIAVLDLEASILFFQDVLGFELKGRSHVKGRSTGMLYANLESGGIRFVLCQGTEPTSQVSELVGRNGVGVAHIALEVDNVDAAVQTLKSRGLGFDTTVVRCPGLAQAFSSRSIETGLSFEFIHRDGESGLLESNVQQLFGQLEQSGKY</sequence>
<dbReference type="InterPro" id="IPR051785">
    <property type="entry name" value="MMCE/EMCE_epimerase"/>
</dbReference>
<dbReference type="RefSeq" id="WP_176112373.1">
    <property type="nucleotide sequence ID" value="NZ_JAALDK010000003.1"/>
</dbReference>
<protein>
    <submittedName>
        <fullName evidence="3">Glyoxalase</fullName>
    </submittedName>
</protein>
<dbReference type="GO" id="GO:0046491">
    <property type="term" value="P:L-methylmalonyl-CoA metabolic process"/>
    <property type="evidence" value="ECO:0007669"/>
    <property type="project" value="TreeGrafter"/>
</dbReference>
<gene>
    <name evidence="3" type="ORF">G5S42_41710</name>
</gene>